<evidence type="ECO:0000313" key="2">
    <source>
        <dbReference type="Proteomes" id="UP000005237"/>
    </source>
</evidence>
<dbReference type="AlphaFoldDB" id="A0A8R1EK18"/>
<dbReference type="EnsemblMetazoa" id="CJA36699b.1">
    <property type="protein sequence ID" value="CJA36699b.1"/>
    <property type="gene ID" value="WBGene00212546"/>
</dbReference>
<sequence length="166" mass="18634">MALGPEDSVLIEKVARFALYHRNLPAKNFNFPRNLAPIVEKWIIDKHPFRLDGLVLLGFCIVAHSNVKILLKQVQEASEKITAELKLLLLRTEICTEIGELSNWNFKNIQSTKFTASKDQITIADASSSDFWLSGLGASSVTEFDDLEPPDDEILEQMSICNDGEE</sequence>
<protein>
    <submittedName>
        <fullName evidence="1">Uncharacterized protein</fullName>
    </submittedName>
</protein>
<organism evidence="1 2">
    <name type="scientific">Caenorhabditis japonica</name>
    <dbReference type="NCBI Taxonomy" id="281687"/>
    <lineage>
        <taxon>Eukaryota</taxon>
        <taxon>Metazoa</taxon>
        <taxon>Ecdysozoa</taxon>
        <taxon>Nematoda</taxon>
        <taxon>Chromadorea</taxon>
        <taxon>Rhabditida</taxon>
        <taxon>Rhabditina</taxon>
        <taxon>Rhabditomorpha</taxon>
        <taxon>Rhabditoidea</taxon>
        <taxon>Rhabditidae</taxon>
        <taxon>Peloderinae</taxon>
        <taxon>Caenorhabditis</taxon>
    </lineage>
</organism>
<accession>A0A8R1EK18</accession>
<name>A0A8R1EK18_CAEJA</name>
<reference evidence="1" key="2">
    <citation type="submission" date="2022-06" db="UniProtKB">
        <authorList>
            <consortium name="EnsemblMetazoa"/>
        </authorList>
    </citation>
    <scope>IDENTIFICATION</scope>
    <source>
        <strain evidence="1">DF5081</strain>
    </source>
</reference>
<proteinExistence type="predicted"/>
<dbReference type="Proteomes" id="UP000005237">
    <property type="component" value="Unassembled WGS sequence"/>
</dbReference>
<evidence type="ECO:0000313" key="1">
    <source>
        <dbReference type="EnsemblMetazoa" id="CJA36699b.1"/>
    </source>
</evidence>
<keyword evidence="2" id="KW-1185">Reference proteome</keyword>
<reference evidence="2" key="1">
    <citation type="submission" date="2010-08" db="EMBL/GenBank/DDBJ databases">
        <authorList>
            <consortium name="Caenorhabditis japonica Sequencing Consortium"/>
            <person name="Wilson R.K."/>
        </authorList>
    </citation>
    <scope>NUCLEOTIDE SEQUENCE [LARGE SCALE GENOMIC DNA]</scope>
    <source>
        <strain evidence="2">DF5081</strain>
    </source>
</reference>